<evidence type="ECO:0000313" key="1">
    <source>
        <dbReference type="EMBL" id="KAJ2930332.1"/>
    </source>
</evidence>
<reference evidence="1" key="1">
    <citation type="submission" date="2022-06" db="EMBL/GenBank/DDBJ databases">
        <title>Genome Sequence of Candolleomyces eurysporus.</title>
        <authorList>
            <person name="Buettner E."/>
        </authorList>
    </citation>
    <scope>NUCLEOTIDE SEQUENCE</scope>
    <source>
        <strain evidence="1">VTCC 930004</strain>
    </source>
</reference>
<keyword evidence="2" id="KW-1185">Reference proteome</keyword>
<dbReference type="SUPFAM" id="SSF52047">
    <property type="entry name" value="RNI-like"/>
    <property type="match status" value="1"/>
</dbReference>
<accession>A0A9W8J905</accession>
<dbReference type="AlphaFoldDB" id="A0A9W8J905"/>
<comment type="caution">
    <text evidence="1">The sequence shown here is derived from an EMBL/GenBank/DDBJ whole genome shotgun (WGS) entry which is preliminary data.</text>
</comment>
<evidence type="ECO:0000313" key="2">
    <source>
        <dbReference type="Proteomes" id="UP001140091"/>
    </source>
</evidence>
<feature type="non-terminal residue" evidence="1">
    <location>
        <position position="522"/>
    </location>
</feature>
<organism evidence="1 2">
    <name type="scientific">Candolleomyces eurysporus</name>
    <dbReference type="NCBI Taxonomy" id="2828524"/>
    <lineage>
        <taxon>Eukaryota</taxon>
        <taxon>Fungi</taxon>
        <taxon>Dikarya</taxon>
        <taxon>Basidiomycota</taxon>
        <taxon>Agaricomycotina</taxon>
        <taxon>Agaricomycetes</taxon>
        <taxon>Agaricomycetidae</taxon>
        <taxon>Agaricales</taxon>
        <taxon>Agaricineae</taxon>
        <taxon>Psathyrellaceae</taxon>
        <taxon>Candolleomyces</taxon>
    </lineage>
</organism>
<protein>
    <recommendedName>
        <fullName evidence="3">F-box domain-containing protein</fullName>
    </recommendedName>
</protein>
<name>A0A9W8J905_9AGAR</name>
<dbReference type="Proteomes" id="UP001140091">
    <property type="component" value="Unassembled WGS sequence"/>
</dbReference>
<proteinExistence type="predicted"/>
<gene>
    <name evidence="1" type="ORF">H1R20_g6770</name>
</gene>
<dbReference type="EMBL" id="JANBPK010000845">
    <property type="protein sequence ID" value="KAJ2930332.1"/>
    <property type="molecule type" value="Genomic_DNA"/>
</dbReference>
<evidence type="ECO:0008006" key="3">
    <source>
        <dbReference type="Google" id="ProtNLM"/>
    </source>
</evidence>
<sequence>MVLSHVCQQWRHLAVAQPLLWCNIDISLPFVPLPRYIGSSNALNPAALALHRADLATYRRQLGCTKDMLSTWISRSGGCPLTFTFKSWEDSSTDYHDADSTSRSINDAIVDILCGASTRWKSADFDLGIFTPTSPFLRFSQLSPQDVPLLEKIRHKIEFLSNMNWDEPQIREQYMANIGLFGGPSIRTVFIDRPSPSPSSMSINWATVTNLDLDDPHYSFEATGRGVHFITSVFKACPHLARISMNISSPGQWQNQNDTESYISLPLKTRISLPNLTFVSIRGSPPPSGFASSLQLPSLRTLSLYCTTYTLQDGQGGSGIVEWIRNFGDTIADATFLYSNLTTAALICCFEGLPNVTSLRLFDYGSLRVRETGHPNIGSQNPENDHDIRSYQSIVNILTPKVHVDEDGHQCYCPKLQRFGLRMHDVDFTEEDLVAFVAARRDSSKPTPSALKSVIVKFNFCQRMNVREELERRNVDTTDLRLITKYAVANGRFMEPDSLEAFEDLPREDRSLLSGFWVEGSD</sequence>
<dbReference type="OrthoDB" id="2886770at2759"/>